<feature type="transmembrane region" description="Helical" evidence="2">
    <location>
        <begin position="176"/>
        <end position="195"/>
    </location>
</feature>
<dbReference type="InterPro" id="IPR039672">
    <property type="entry name" value="MFS_2"/>
</dbReference>
<feature type="transmembrane region" description="Helical" evidence="2">
    <location>
        <begin position="361"/>
        <end position="379"/>
    </location>
</feature>
<organism evidence="3 4">
    <name type="scientific">Pseudothauera lacus</name>
    <dbReference type="NCBI Taxonomy" id="2136175"/>
    <lineage>
        <taxon>Bacteria</taxon>
        <taxon>Pseudomonadati</taxon>
        <taxon>Pseudomonadota</taxon>
        <taxon>Betaproteobacteria</taxon>
        <taxon>Rhodocyclales</taxon>
        <taxon>Zoogloeaceae</taxon>
        <taxon>Pseudothauera</taxon>
    </lineage>
</organism>
<feature type="transmembrane region" description="Helical" evidence="2">
    <location>
        <begin position="150"/>
        <end position="170"/>
    </location>
</feature>
<dbReference type="EMBL" id="PZKC01000005">
    <property type="protein sequence ID" value="PTD96743.1"/>
    <property type="molecule type" value="Genomic_DNA"/>
</dbReference>
<dbReference type="PANTHER" id="PTHR11328:SF24">
    <property type="entry name" value="MAJOR FACILITATOR SUPERFAMILY (MFS) PROFILE DOMAIN-CONTAINING PROTEIN"/>
    <property type="match status" value="1"/>
</dbReference>
<evidence type="ECO:0000313" key="4">
    <source>
        <dbReference type="Proteomes" id="UP000241193"/>
    </source>
</evidence>
<keyword evidence="2" id="KW-1133">Transmembrane helix</keyword>
<dbReference type="PANTHER" id="PTHR11328">
    <property type="entry name" value="MAJOR FACILITATOR SUPERFAMILY DOMAIN-CONTAINING PROTEIN"/>
    <property type="match status" value="1"/>
</dbReference>
<dbReference type="SUPFAM" id="SSF103473">
    <property type="entry name" value="MFS general substrate transporter"/>
    <property type="match status" value="1"/>
</dbReference>
<feature type="transmembrane region" description="Helical" evidence="2">
    <location>
        <begin position="257"/>
        <end position="276"/>
    </location>
</feature>
<dbReference type="InterPro" id="IPR036259">
    <property type="entry name" value="MFS_trans_sf"/>
</dbReference>
<dbReference type="Proteomes" id="UP000241193">
    <property type="component" value="Unassembled WGS sequence"/>
</dbReference>
<dbReference type="GO" id="GO:0015293">
    <property type="term" value="F:symporter activity"/>
    <property type="evidence" value="ECO:0007669"/>
    <property type="project" value="InterPro"/>
</dbReference>
<feature type="transmembrane region" description="Helical" evidence="2">
    <location>
        <begin position="308"/>
        <end position="328"/>
    </location>
</feature>
<feature type="transmembrane region" description="Helical" evidence="2">
    <location>
        <begin position="81"/>
        <end position="99"/>
    </location>
</feature>
<keyword evidence="2" id="KW-0812">Transmembrane</keyword>
<reference evidence="3 4" key="1">
    <citation type="submission" date="2018-03" db="EMBL/GenBank/DDBJ databases">
        <authorList>
            <person name="Keele B.F."/>
        </authorList>
    </citation>
    <scope>NUCLEOTIDE SEQUENCE [LARGE SCALE GENOMIC DNA]</scope>
    <source>
        <strain evidence="3 4">D20</strain>
    </source>
</reference>
<proteinExistence type="inferred from homology"/>
<gene>
    <name evidence="3" type="ORF">C8261_07985</name>
</gene>
<dbReference type="AlphaFoldDB" id="A0A2T4IG32"/>
<accession>A0A2T4IG32</accession>
<evidence type="ECO:0000313" key="3">
    <source>
        <dbReference type="EMBL" id="PTD96743.1"/>
    </source>
</evidence>
<protein>
    <submittedName>
        <fullName evidence="3">MFS transporter</fullName>
    </submittedName>
</protein>
<feature type="transmembrane region" description="Helical" evidence="2">
    <location>
        <begin position="391"/>
        <end position="414"/>
    </location>
</feature>
<sequence length="426" mass="43643">MNASAATPPASAGLLAYGALGLPLAFAALPIYVHVPKLYADSLGLPLAAVGATLLAVRLFDGLSDPLLGWAGDRWGNRARWVGAGLPVLALGMLALLAPPPAAGLGWLAATLLVVTLAWSMSSIAYHAWGAELAVDAHGRTRVTASREGFALLGVMLAAAAPGVLADAEAEGLRRLAWLFVPLLALAAAWTLLCAPRAARVHRHAGSPRGLFAALAERPFRRLLMVFAANGIAAAVPSVTVLFFVADVLDAAPRSGLFLLAYFAAAAVSLPLWVALARRFGKLQSWALAMVAAMAAFVWAATLGAGDVAAFLLICVFAGAALGGDLALPPALLADLLARRGGSGGLAAGACFGWWNLVNKANLALAAGLALPLLAWLGYAPGARADEALRALALVYALLPVVLKAFALALLLHWRGDLHNEGGSGS</sequence>
<dbReference type="GO" id="GO:0008643">
    <property type="term" value="P:carbohydrate transport"/>
    <property type="evidence" value="ECO:0007669"/>
    <property type="project" value="InterPro"/>
</dbReference>
<feature type="transmembrane region" description="Helical" evidence="2">
    <location>
        <begin position="223"/>
        <end position="245"/>
    </location>
</feature>
<dbReference type="Pfam" id="PF13347">
    <property type="entry name" value="MFS_2"/>
    <property type="match status" value="1"/>
</dbReference>
<comment type="similarity">
    <text evidence="1">Belongs to the sodium:galactoside symporter (TC 2.A.2) family.</text>
</comment>
<evidence type="ECO:0000256" key="1">
    <source>
        <dbReference type="ARBA" id="ARBA00009617"/>
    </source>
</evidence>
<name>A0A2T4IG32_9RHOO</name>
<comment type="caution">
    <text evidence="3">The sequence shown here is derived from an EMBL/GenBank/DDBJ whole genome shotgun (WGS) entry which is preliminary data.</text>
</comment>
<reference evidence="3 4" key="2">
    <citation type="submission" date="2018-04" db="EMBL/GenBank/DDBJ databases">
        <title>Thauera lacus sp. nov., isolated from an saline lake in Inner Mongolia, China.</title>
        <authorList>
            <person name="Liang Q.-Y."/>
        </authorList>
    </citation>
    <scope>NUCLEOTIDE SEQUENCE [LARGE SCALE GENOMIC DNA]</scope>
    <source>
        <strain evidence="3 4">D20</strain>
    </source>
</reference>
<keyword evidence="4" id="KW-1185">Reference proteome</keyword>
<dbReference type="GO" id="GO:0005886">
    <property type="term" value="C:plasma membrane"/>
    <property type="evidence" value="ECO:0007669"/>
    <property type="project" value="TreeGrafter"/>
</dbReference>
<feature type="transmembrane region" description="Helical" evidence="2">
    <location>
        <begin position="43"/>
        <end position="60"/>
    </location>
</feature>
<dbReference type="RefSeq" id="WP_107493144.1">
    <property type="nucleotide sequence ID" value="NZ_PZKC01000005.1"/>
</dbReference>
<keyword evidence="2" id="KW-0472">Membrane</keyword>
<dbReference type="OrthoDB" id="181905at2"/>
<dbReference type="Gene3D" id="1.20.1250.20">
    <property type="entry name" value="MFS general substrate transporter like domains"/>
    <property type="match status" value="1"/>
</dbReference>
<evidence type="ECO:0000256" key="2">
    <source>
        <dbReference type="SAM" id="Phobius"/>
    </source>
</evidence>
<feature type="transmembrane region" description="Helical" evidence="2">
    <location>
        <begin position="105"/>
        <end position="129"/>
    </location>
</feature>